<accession>A0AA35RRH8</accession>
<dbReference type="AlphaFoldDB" id="A0AA35RRH8"/>
<proteinExistence type="predicted"/>
<feature type="region of interest" description="Disordered" evidence="1">
    <location>
        <begin position="1"/>
        <end position="64"/>
    </location>
</feature>
<protein>
    <submittedName>
        <fullName evidence="2">Uncharacterized protein</fullName>
    </submittedName>
</protein>
<organism evidence="2 3">
    <name type="scientific">Geodia barretti</name>
    <name type="common">Barrett's horny sponge</name>
    <dbReference type="NCBI Taxonomy" id="519541"/>
    <lineage>
        <taxon>Eukaryota</taxon>
        <taxon>Metazoa</taxon>
        <taxon>Porifera</taxon>
        <taxon>Demospongiae</taxon>
        <taxon>Heteroscleromorpha</taxon>
        <taxon>Tetractinellida</taxon>
        <taxon>Astrophorina</taxon>
        <taxon>Geodiidae</taxon>
        <taxon>Geodia</taxon>
    </lineage>
</organism>
<evidence type="ECO:0000256" key="1">
    <source>
        <dbReference type="SAM" id="MobiDB-lite"/>
    </source>
</evidence>
<reference evidence="2" key="1">
    <citation type="submission" date="2023-03" db="EMBL/GenBank/DDBJ databases">
        <authorList>
            <person name="Steffen K."/>
            <person name="Cardenas P."/>
        </authorList>
    </citation>
    <scope>NUCLEOTIDE SEQUENCE</scope>
</reference>
<dbReference type="Proteomes" id="UP001174909">
    <property type="component" value="Unassembled WGS sequence"/>
</dbReference>
<evidence type="ECO:0000313" key="2">
    <source>
        <dbReference type="EMBL" id="CAI8015256.1"/>
    </source>
</evidence>
<sequence length="64" mass="7124">MAPTTPATQTTSSTASSSTTTAYSDTPPPGNPYRWYIPVPFRPERRPWSPNCGSRAGVERRRRL</sequence>
<gene>
    <name evidence="2" type="ORF">GBAR_LOCUS9472</name>
</gene>
<evidence type="ECO:0000313" key="3">
    <source>
        <dbReference type="Proteomes" id="UP001174909"/>
    </source>
</evidence>
<comment type="caution">
    <text evidence="2">The sequence shown here is derived from an EMBL/GenBank/DDBJ whole genome shotgun (WGS) entry which is preliminary data.</text>
</comment>
<keyword evidence="3" id="KW-1185">Reference proteome</keyword>
<dbReference type="EMBL" id="CASHTH010001432">
    <property type="protein sequence ID" value="CAI8015256.1"/>
    <property type="molecule type" value="Genomic_DNA"/>
</dbReference>
<name>A0AA35RRH8_GEOBA</name>
<feature type="compositionally biased region" description="Low complexity" evidence="1">
    <location>
        <begin position="1"/>
        <end position="25"/>
    </location>
</feature>